<keyword evidence="3 6" id="KW-0812">Transmembrane</keyword>
<feature type="transmembrane region" description="Helical" evidence="6">
    <location>
        <begin position="394"/>
        <end position="416"/>
    </location>
</feature>
<dbReference type="PROSITE" id="PS50850">
    <property type="entry name" value="MFS"/>
    <property type="match status" value="1"/>
</dbReference>
<gene>
    <name evidence="8" type="ORF">ACJDU8_13550</name>
</gene>
<evidence type="ECO:0000256" key="3">
    <source>
        <dbReference type="ARBA" id="ARBA00022692"/>
    </source>
</evidence>
<dbReference type="InterPro" id="IPR036259">
    <property type="entry name" value="MFS_trans_sf"/>
</dbReference>
<comment type="subcellular location">
    <subcellularLocation>
        <location evidence="1">Cell membrane</location>
        <topology evidence="1">Multi-pass membrane protein</topology>
    </subcellularLocation>
</comment>
<organism evidence="8 9">
    <name type="scientific">Candidatus Clostridium eludens</name>
    <dbReference type="NCBI Taxonomy" id="3381663"/>
    <lineage>
        <taxon>Bacteria</taxon>
        <taxon>Bacillati</taxon>
        <taxon>Bacillota</taxon>
        <taxon>Clostridia</taxon>
        <taxon>Eubacteriales</taxon>
        <taxon>Clostridiaceae</taxon>
        <taxon>Clostridium</taxon>
    </lineage>
</organism>
<feature type="transmembrane region" description="Helical" evidence="6">
    <location>
        <begin position="219"/>
        <end position="240"/>
    </location>
</feature>
<evidence type="ECO:0000259" key="7">
    <source>
        <dbReference type="PROSITE" id="PS50850"/>
    </source>
</evidence>
<dbReference type="SUPFAM" id="SSF103473">
    <property type="entry name" value="MFS general substrate transporter"/>
    <property type="match status" value="1"/>
</dbReference>
<protein>
    <submittedName>
        <fullName evidence="8">MDR family MFS transporter</fullName>
    </submittedName>
</protein>
<dbReference type="Gene3D" id="1.20.1720.10">
    <property type="entry name" value="Multidrug resistance protein D"/>
    <property type="match status" value="1"/>
</dbReference>
<dbReference type="Proteomes" id="UP001623660">
    <property type="component" value="Unassembled WGS sequence"/>
</dbReference>
<keyword evidence="9" id="KW-1185">Reference proteome</keyword>
<feature type="transmembrane region" description="Helical" evidence="6">
    <location>
        <begin position="260"/>
        <end position="281"/>
    </location>
</feature>
<feature type="transmembrane region" description="Helical" evidence="6">
    <location>
        <begin position="102"/>
        <end position="123"/>
    </location>
</feature>
<feature type="transmembrane region" description="Helical" evidence="6">
    <location>
        <begin position="40"/>
        <end position="62"/>
    </location>
</feature>
<keyword evidence="2" id="KW-0813">Transport</keyword>
<evidence type="ECO:0000256" key="5">
    <source>
        <dbReference type="ARBA" id="ARBA00023136"/>
    </source>
</evidence>
<feature type="transmembrane region" description="Helical" evidence="6">
    <location>
        <begin position="324"/>
        <end position="342"/>
    </location>
</feature>
<feature type="transmembrane region" description="Helical" evidence="6">
    <location>
        <begin position="287"/>
        <end position="312"/>
    </location>
</feature>
<dbReference type="RefSeq" id="WP_406792684.1">
    <property type="nucleotide sequence ID" value="NZ_JBJHZX010000019.1"/>
</dbReference>
<dbReference type="PANTHER" id="PTHR23501:SF191">
    <property type="entry name" value="VACUOLAR BASIC AMINO ACID TRANSPORTER 4"/>
    <property type="match status" value="1"/>
</dbReference>
<dbReference type="InterPro" id="IPR011701">
    <property type="entry name" value="MFS"/>
</dbReference>
<evidence type="ECO:0000256" key="2">
    <source>
        <dbReference type="ARBA" id="ARBA00022448"/>
    </source>
</evidence>
<feature type="transmembrane region" description="Helical" evidence="6">
    <location>
        <begin position="160"/>
        <end position="178"/>
    </location>
</feature>
<accession>A0ABW8SLB0</accession>
<feature type="domain" description="Major facilitator superfamily (MFS) profile" evidence="7">
    <location>
        <begin position="8"/>
        <end position="478"/>
    </location>
</feature>
<keyword evidence="5 6" id="KW-0472">Membrane</keyword>
<dbReference type="CDD" id="cd17502">
    <property type="entry name" value="MFS_Azr1_MDR_like"/>
    <property type="match status" value="1"/>
</dbReference>
<evidence type="ECO:0000256" key="1">
    <source>
        <dbReference type="ARBA" id="ARBA00004651"/>
    </source>
</evidence>
<evidence type="ECO:0000256" key="4">
    <source>
        <dbReference type="ARBA" id="ARBA00022989"/>
    </source>
</evidence>
<feature type="transmembrane region" description="Helical" evidence="6">
    <location>
        <begin position="135"/>
        <end position="154"/>
    </location>
</feature>
<feature type="transmembrane region" description="Helical" evidence="6">
    <location>
        <begin position="452"/>
        <end position="473"/>
    </location>
</feature>
<dbReference type="PANTHER" id="PTHR23501">
    <property type="entry name" value="MAJOR FACILITATOR SUPERFAMILY"/>
    <property type="match status" value="1"/>
</dbReference>
<keyword evidence="4 6" id="KW-1133">Transmembrane helix</keyword>
<feature type="transmembrane region" description="Helical" evidence="6">
    <location>
        <begin position="190"/>
        <end position="213"/>
    </location>
</feature>
<reference evidence="8 9" key="1">
    <citation type="submission" date="2024-11" db="EMBL/GenBank/DDBJ databases">
        <authorList>
            <person name="Heng Y.C."/>
            <person name="Lim A.C.H."/>
            <person name="Lee J.K.Y."/>
            <person name="Kittelmann S."/>
        </authorList>
    </citation>
    <scope>NUCLEOTIDE SEQUENCE [LARGE SCALE GENOMIC DNA]</scope>
    <source>
        <strain evidence="8 9">WILCCON 0269</strain>
    </source>
</reference>
<dbReference type="InterPro" id="IPR020846">
    <property type="entry name" value="MFS_dom"/>
</dbReference>
<proteinExistence type="predicted"/>
<name>A0ABW8SLB0_9CLOT</name>
<feature type="transmembrane region" description="Helical" evidence="6">
    <location>
        <begin position="348"/>
        <end position="373"/>
    </location>
</feature>
<feature type="transmembrane region" description="Helical" evidence="6">
    <location>
        <begin position="74"/>
        <end position="96"/>
    </location>
</feature>
<evidence type="ECO:0000256" key="6">
    <source>
        <dbReference type="SAM" id="Phobius"/>
    </source>
</evidence>
<comment type="caution">
    <text evidence="8">The sequence shown here is derived from an EMBL/GenBank/DDBJ whole genome shotgun (WGS) entry which is preliminary data.</text>
</comment>
<dbReference type="Pfam" id="PF07690">
    <property type="entry name" value="MFS_1"/>
    <property type="match status" value="1"/>
</dbReference>
<feature type="transmembrane region" description="Helical" evidence="6">
    <location>
        <begin position="7"/>
        <end position="34"/>
    </location>
</feature>
<dbReference type="EMBL" id="JBJHZX010000019">
    <property type="protein sequence ID" value="MFL0196573.1"/>
    <property type="molecule type" value="Genomic_DNA"/>
</dbReference>
<evidence type="ECO:0000313" key="8">
    <source>
        <dbReference type="EMBL" id="MFL0196573.1"/>
    </source>
</evidence>
<evidence type="ECO:0000313" key="9">
    <source>
        <dbReference type="Proteomes" id="UP001623660"/>
    </source>
</evidence>
<dbReference type="Gene3D" id="1.20.1250.20">
    <property type="entry name" value="MFS general substrate transporter like domains"/>
    <property type="match status" value="1"/>
</dbReference>
<sequence length="484" mass="53285">MELEKRNIVIASMVAMFLAAVEGTVVITAVPTIVKNLNGFYLMSWVFSTYLLTSTVTTPIYGKLADLYGRKNTLTLGIVIFLAGSFLCGLSQNMYFLIMSRAIQGIGAGSIFTLTYTIIGDVFSVSGRAKVQGWLSTVWGAASLIGPFLGGFLIDTLSWHWIFFINIPFGIISVILIQKNLKENFEKRDVHIDYLGIIILTISIVLLLYGFLAGGNKESVFFVLICVLVSFIFLSIFYFVEKRAKEPIIPFEIFTKANVIVNTISFLQSAVLIAIDVYIVLYMQNVLGFGATISGLCMAPMSLAWLMSSIFLGKYITKYSKKNIVLVSSFIVLLGSVLLPALNMNSSLILVILSVLILGFGFGGNTTTQTIVIQTSVDYFMRGVAVASNTLLRNLGQTIGISVFGSIFNLSIIRYFQNLGINGIEPSNLYNTQVLNNNISAELVKESLNSGLHLLFLCFIIVNIVSLILCLFLPKRFKGEQLDV</sequence>